<dbReference type="PANTHER" id="PTHR43115">
    <property type="entry name" value="DEHYDROGENASE/REDUCTASE SDR FAMILY MEMBER 11"/>
    <property type="match status" value="1"/>
</dbReference>
<evidence type="ECO:0008006" key="5">
    <source>
        <dbReference type="Google" id="ProtNLM"/>
    </source>
</evidence>
<protein>
    <recommendedName>
        <fullName evidence="5">Short chain dehydrogenase</fullName>
    </recommendedName>
</protein>
<dbReference type="VEuPathDB" id="VectorBase:MDOA003117"/>
<evidence type="ECO:0000256" key="1">
    <source>
        <dbReference type="ARBA" id="ARBA00006484"/>
    </source>
</evidence>
<dbReference type="AlphaFoldDB" id="A0A1I8MB96"/>
<dbReference type="FunFam" id="3.40.50.720:FF:000047">
    <property type="entry name" value="NADP-dependent L-serine/L-allo-threonine dehydrogenase"/>
    <property type="match status" value="1"/>
</dbReference>
<dbReference type="STRING" id="7370.A0A1I8MB96"/>
<dbReference type="InterPro" id="IPR036291">
    <property type="entry name" value="NAD(P)-bd_dom_sf"/>
</dbReference>
<dbReference type="GO" id="GO:0016616">
    <property type="term" value="F:oxidoreductase activity, acting on the CH-OH group of donors, NAD or NADP as acceptor"/>
    <property type="evidence" value="ECO:0007669"/>
    <property type="project" value="UniProtKB-ARBA"/>
</dbReference>
<name>A0A1I8MB96_MUSDO</name>
<dbReference type="InterPro" id="IPR002347">
    <property type="entry name" value="SDR_fam"/>
</dbReference>
<evidence type="ECO:0000313" key="4">
    <source>
        <dbReference type="EnsemblMetazoa" id="MDOA003117-PA"/>
    </source>
</evidence>
<dbReference type="OrthoDB" id="1933717at2759"/>
<dbReference type="KEGG" id="mde:101891883"/>
<dbReference type="Pfam" id="PF00106">
    <property type="entry name" value="adh_short"/>
    <property type="match status" value="1"/>
</dbReference>
<gene>
    <name evidence="4" type="primary">101891883</name>
</gene>
<evidence type="ECO:0000256" key="3">
    <source>
        <dbReference type="RuleBase" id="RU000363"/>
    </source>
</evidence>
<accession>A0A1I8MB96</accession>
<proteinExistence type="inferred from homology"/>
<comment type="similarity">
    <text evidence="1 3">Belongs to the short-chain dehydrogenases/reductases (SDR) family.</text>
</comment>
<dbReference type="PANTHER" id="PTHR43115:SF4">
    <property type="entry name" value="DEHYDROGENASE_REDUCTASE SDR FAMILY MEMBER 11"/>
    <property type="match status" value="1"/>
</dbReference>
<reference evidence="4" key="1">
    <citation type="submission" date="2020-05" db="UniProtKB">
        <authorList>
            <consortium name="EnsemblMetazoa"/>
        </authorList>
    </citation>
    <scope>IDENTIFICATION</scope>
    <source>
        <strain evidence="4">Aabys</strain>
    </source>
</reference>
<dbReference type="VEuPathDB" id="VectorBase:MDOMA2_010366"/>
<dbReference type="SUPFAM" id="SSF51735">
    <property type="entry name" value="NAD(P)-binding Rossmann-fold domains"/>
    <property type="match status" value="1"/>
</dbReference>
<keyword evidence="2" id="KW-0560">Oxidoreductase</keyword>
<dbReference type="RefSeq" id="XP_005187630.2">
    <property type="nucleotide sequence ID" value="XM_005187573.4"/>
</dbReference>
<evidence type="ECO:0000256" key="2">
    <source>
        <dbReference type="ARBA" id="ARBA00023002"/>
    </source>
</evidence>
<dbReference type="PRINTS" id="PR00080">
    <property type="entry name" value="SDRFAMILY"/>
</dbReference>
<organism evidence="4">
    <name type="scientific">Musca domestica</name>
    <name type="common">House fly</name>
    <dbReference type="NCBI Taxonomy" id="7370"/>
    <lineage>
        <taxon>Eukaryota</taxon>
        <taxon>Metazoa</taxon>
        <taxon>Ecdysozoa</taxon>
        <taxon>Arthropoda</taxon>
        <taxon>Hexapoda</taxon>
        <taxon>Insecta</taxon>
        <taxon>Pterygota</taxon>
        <taxon>Neoptera</taxon>
        <taxon>Endopterygota</taxon>
        <taxon>Diptera</taxon>
        <taxon>Brachycera</taxon>
        <taxon>Muscomorpha</taxon>
        <taxon>Muscoidea</taxon>
        <taxon>Muscidae</taxon>
        <taxon>Musca</taxon>
    </lineage>
</organism>
<dbReference type="PRINTS" id="PR00081">
    <property type="entry name" value="GDHRDH"/>
</dbReference>
<sequence>MDRWQNKIAVVTGASAGIGAATCKALAEKGMMVVGLARRVEKMENQTRPLISNEYQKNFHTHKCDVSDEESVKAAFAWIEEKFGGIDVLVNNAGIVKMGSIVDQNNSDIIKNTVNTNVLGVVWCTREAFRSMKERNVNGHVVIINSVAGHKVPSNTTGYDLNIYSPTKHAVTAMTEVMRQEFLSKETKIKVTSISPGGVKTEIMGENIEFPPEIPALNPEDIADAVVYCIQTPPHVQIHEMIIKPIGETI</sequence>
<dbReference type="EnsemblMetazoa" id="MDOA003117-RA">
    <property type="protein sequence ID" value="MDOA003117-PA"/>
    <property type="gene ID" value="MDOA003117"/>
</dbReference>
<dbReference type="Gene3D" id="3.40.50.720">
    <property type="entry name" value="NAD(P)-binding Rossmann-like Domain"/>
    <property type="match status" value="1"/>
</dbReference>
<dbReference type="eggNOG" id="KOG1205">
    <property type="taxonomic scope" value="Eukaryota"/>
</dbReference>